<accession>A0A9D9I4B5</accession>
<gene>
    <name evidence="2" type="ORF">IAB93_05235</name>
</gene>
<feature type="signal peptide" evidence="1">
    <location>
        <begin position="1"/>
        <end position="21"/>
    </location>
</feature>
<organism evidence="2 3">
    <name type="scientific">Candidatus Merdivivens pullistercoris</name>
    <dbReference type="NCBI Taxonomy" id="2840873"/>
    <lineage>
        <taxon>Bacteria</taxon>
        <taxon>Pseudomonadati</taxon>
        <taxon>Bacteroidota</taxon>
        <taxon>Bacteroidia</taxon>
        <taxon>Bacteroidales</taxon>
        <taxon>Muribaculaceae</taxon>
        <taxon>Muribaculaceae incertae sedis</taxon>
        <taxon>Candidatus Merdivivens</taxon>
    </lineage>
</organism>
<dbReference type="Proteomes" id="UP000823597">
    <property type="component" value="Unassembled WGS sequence"/>
</dbReference>
<evidence type="ECO:0000313" key="2">
    <source>
        <dbReference type="EMBL" id="MBO8465385.1"/>
    </source>
</evidence>
<reference evidence="2" key="2">
    <citation type="journal article" date="2021" name="PeerJ">
        <title>Extensive microbial diversity within the chicken gut microbiome revealed by metagenomics and culture.</title>
        <authorList>
            <person name="Gilroy R."/>
            <person name="Ravi A."/>
            <person name="Getino M."/>
            <person name="Pursley I."/>
            <person name="Horton D.L."/>
            <person name="Alikhan N.F."/>
            <person name="Baker D."/>
            <person name="Gharbi K."/>
            <person name="Hall N."/>
            <person name="Watson M."/>
            <person name="Adriaenssens E.M."/>
            <person name="Foster-Nyarko E."/>
            <person name="Jarju S."/>
            <person name="Secka A."/>
            <person name="Antonio M."/>
            <person name="Oren A."/>
            <person name="Chaudhuri R.R."/>
            <person name="La Ragione R."/>
            <person name="Hildebrand F."/>
            <person name="Pallen M.J."/>
        </authorList>
    </citation>
    <scope>NUCLEOTIDE SEQUENCE</scope>
    <source>
        <strain evidence="2">10037</strain>
    </source>
</reference>
<sequence length="278" mass="30019">MKKILNNMAAALVLTAGVAFCTVSCQEGPITGPAEFSIVDTIVEVPAEGGEFSATYFLENPVLGEEVHPTCSDSWVSGFNTLTAYEITFTVSANMTEGVSREAVVNVEYNGENFSFTVAQECYDVICEAVTVSGSYYTYIAKNEEDPEAVADTLGNYFIEISNQVKDGERNDTDHYSIDIYAAPWTGDEANIGIPVGVYTLGNPEDEENPKAGTFTNEYSYYYGIDAAGEPTGNIAFNSGTLEVAVDEDGNYSLLLVATFEDGSVHYVTYSGPVSLYK</sequence>
<evidence type="ECO:0000313" key="3">
    <source>
        <dbReference type="Proteomes" id="UP000823597"/>
    </source>
</evidence>
<dbReference type="EMBL" id="JADIME010000054">
    <property type="protein sequence ID" value="MBO8465385.1"/>
    <property type="molecule type" value="Genomic_DNA"/>
</dbReference>
<dbReference type="AlphaFoldDB" id="A0A9D9I4B5"/>
<protein>
    <submittedName>
        <fullName evidence="2">BACON domain-containing protein</fullName>
    </submittedName>
</protein>
<reference evidence="2" key="1">
    <citation type="submission" date="2020-10" db="EMBL/GenBank/DDBJ databases">
        <authorList>
            <person name="Gilroy R."/>
        </authorList>
    </citation>
    <scope>NUCLEOTIDE SEQUENCE</scope>
    <source>
        <strain evidence="2">10037</strain>
    </source>
</reference>
<feature type="chain" id="PRO_5039545340" evidence="1">
    <location>
        <begin position="22"/>
        <end position="278"/>
    </location>
</feature>
<keyword evidence="1" id="KW-0732">Signal</keyword>
<comment type="caution">
    <text evidence="2">The sequence shown here is derived from an EMBL/GenBank/DDBJ whole genome shotgun (WGS) entry which is preliminary data.</text>
</comment>
<name>A0A9D9I4B5_9BACT</name>
<proteinExistence type="predicted"/>
<evidence type="ECO:0000256" key="1">
    <source>
        <dbReference type="SAM" id="SignalP"/>
    </source>
</evidence>